<evidence type="ECO:0000256" key="2">
    <source>
        <dbReference type="SAM" id="MobiDB-lite"/>
    </source>
</evidence>
<dbReference type="SMART" id="SM00343">
    <property type="entry name" value="ZnF_C2HC"/>
    <property type="match status" value="1"/>
</dbReference>
<dbReference type="EMBL" id="CAKKLH010000276">
    <property type="protein sequence ID" value="CAH0107483.1"/>
    <property type="molecule type" value="Genomic_DNA"/>
</dbReference>
<evidence type="ECO:0000259" key="3">
    <source>
        <dbReference type="PROSITE" id="PS50158"/>
    </source>
</evidence>
<dbReference type="PROSITE" id="PS50158">
    <property type="entry name" value="ZF_CCHC"/>
    <property type="match status" value="1"/>
</dbReference>
<feature type="domain" description="CCHC-type" evidence="3">
    <location>
        <begin position="140"/>
        <end position="155"/>
    </location>
</feature>
<feature type="region of interest" description="Disordered" evidence="2">
    <location>
        <begin position="96"/>
        <end position="139"/>
    </location>
</feature>
<dbReference type="InterPro" id="IPR036875">
    <property type="entry name" value="Znf_CCHC_sf"/>
</dbReference>
<keyword evidence="5" id="KW-1185">Reference proteome</keyword>
<dbReference type="InterPro" id="IPR001878">
    <property type="entry name" value="Znf_CCHC"/>
</dbReference>
<dbReference type="AlphaFoldDB" id="A0A8J2WK05"/>
<dbReference type="SUPFAM" id="SSF57756">
    <property type="entry name" value="Retrovirus zinc finger-like domains"/>
    <property type="match status" value="1"/>
</dbReference>
<feature type="region of interest" description="Disordered" evidence="2">
    <location>
        <begin position="152"/>
        <end position="175"/>
    </location>
</feature>
<sequence>MIVSKIIQTLPPSYAVFETMWSGLPVADQTMANLTAKLSEEERKLNDRSNGIISSQDVAFFATHPLRLKSAAENALATRLNNNSRDQSLLNEYRNSNYRGRSSNFNPNYRGGGRGIGNNARDYRDGNRAGHSSQSSRGVCWSCGKPGHRNFNCPDKKLADQKEARGATPNKNREFDSESNKKIFAGLTSLCHLVRRPEYIYADSGATHHMMCNRSYFENLRDIPPGSWTVNGVGNTILHATGVGTVPIHSYVNGKVLEGELKEVIFVPELGVNLYSIGRAADMGINVNFSGDDLEFTKDGAEIMVGQKLGKSL</sequence>
<name>A0A8J2WK05_9CRUS</name>
<organism evidence="4 5">
    <name type="scientific">Daphnia galeata</name>
    <dbReference type="NCBI Taxonomy" id="27404"/>
    <lineage>
        <taxon>Eukaryota</taxon>
        <taxon>Metazoa</taxon>
        <taxon>Ecdysozoa</taxon>
        <taxon>Arthropoda</taxon>
        <taxon>Crustacea</taxon>
        <taxon>Branchiopoda</taxon>
        <taxon>Diplostraca</taxon>
        <taxon>Cladocera</taxon>
        <taxon>Anomopoda</taxon>
        <taxon>Daphniidae</taxon>
        <taxon>Daphnia</taxon>
    </lineage>
</organism>
<keyword evidence="1" id="KW-0479">Metal-binding</keyword>
<accession>A0A8J2WK05</accession>
<reference evidence="4" key="1">
    <citation type="submission" date="2021-11" db="EMBL/GenBank/DDBJ databases">
        <authorList>
            <person name="Schell T."/>
        </authorList>
    </citation>
    <scope>NUCLEOTIDE SEQUENCE</scope>
    <source>
        <strain evidence="4">M5</strain>
    </source>
</reference>
<dbReference type="OrthoDB" id="8061180at2759"/>
<dbReference type="Proteomes" id="UP000789390">
    <property type="component" value="Unassembled WGS sequence"/>
</dbReference>
<evidence type="ECO:0000313" key="4">
    <source>
        <dbReference type="EMBL" id="CAH0107483.1"/>
    </source>
</evidence>
<feature type="compositionally biased region" description="Basic and acidic residues" evidence="2">
    <location>
        <begin position="154"/>
        <end position="175"/>
    </location>
</feature>
<gene>
    <name evidence="4" type="ORF">DGAL_LOCUS10784</name>
</gene>
<dbReference type="InterPro" id="IPR054722">
    <property type="entry name" value="PolX-like_BBD"/>
</dbReference>
<dbReference type="GO" id="GO:0003676">
    <property type="term" value="F:nucleic acid binding"/>
    <property type="evidence" value="ECO:0007669"/>
    <property type="project" value="InterPro"/>
</dbReference>
<comment type="caution">
    <text evidence="4">The sequence shown here is derived from an EMBL/GenBank/DDBJ whole genome shotgun (WGS) entry which is preliminary data.</text>
</comment>
<evidence type="ECO:0000256" key="1">
    <source>
        <dbReference type="PROSITE-ProRule" id="PRU00047"/>
    </source>
</evidence>
<feature type="compositionally biased region" description="Polar residues" evidence="2">
    <location>
        <begin position="96"/>
        <end position="107"/>
    </location>
</feature>
<dbReference type="GO" id="GO:0008270">
    <property type="term" value="F:zinc ion binding"/>
    <property type="evidence" value="ECO:0007669"/>
    <property type="project" value="UniProtKB-KW"/>
</dbReference>
<dbReference type="Pfam" id="PF22936">
    <property type="entry name" value="Pol_BBD"/>
    <property type="match status" value="1"/>
</dbReference>
<keyword evidence="1" id="KW-0863">Zinc-finger</keyword>
<proteinExistence type="predicted"/>
<protein>
    <recommendedName>
        <fullName evidence="3">CCHC-type domain-containing protein</fullName>
    </recommendedName>
</protein>
<keyword evidence="1" id="KW-0862">Zinc</keyword>
<evidence type="ECO:0000313" key="5">
    <source>
        <dbReference type="Proteomes" id="UP000789390"/>
    </source>
</evidence>